<organism evidence="10 11">
    <name type="scientific">Tenggerimyces flavus</name>
    <dbReference type="NCBI Taxonomy" id="1708749"/>
    <lineage>
        <taxon>Bacteria</taxon>
        <taxon>Bacillati</taxon>
        <taxon>Actinomycetota</taxon>
        <taxon>Actinomycetes</taxon>
        <taxon>Propionibacteriales</taxon>
        <taxon>Nocardioidaceae</taxon>
        <taxon>Tenggerimyces</taxon>
    </lineage>
</organism>
<dbReference type="PANTHER" id="PTHR24221:SF654">
    <property type="entry name" value="ATP-BINDING CASSETTE SUB-FAMILY B MEMBER 6"/>
    <property type="match status" value="1"/>
</dbReference>
<dbReference type="PROSITE" id="PS50929">
    <property type="entry name" value="ABC_TM1F"/>
    <property type="match status" value="1"/>
</dbReference>
<evidence type="ECO:0000313" key="11">
    <source>
        <dbReference type="Proteomes" id="UP001595699"/>
    </source>
</evidence>
<evidence type="ECO:0000256" key="4">
    <source>
        <dbReference type="ARBA" id="ARBA00022840"/>
    </source>
</evidence>
<dbReference type="SUPFAM" id="SSF90123">
    <property type="entry name" value="ABC transporter transmembrane region"/>
    <property type="match status" value="1"/>
</dbReference>
<dbReference type="SUPFAM" id="SSF52540">
    <property type="entry name" value="P-loop containing nucleoside triphosphate hydrolases"/>
    <property type="match status" value="1"/>
</dbReference>
<dbReference type="Pfam" id="PF00005">
    <property type="entry name" value="ABC_tran"/>
    <property type="match status" value="1"/>
</dbReference>
<evidence type="ECO:0000259" key="8">
    <source>
        <dbReference type="PROSITE" id="PS50893"/>
    </source>
</evidence>
<keyword evidence="6 7" id="KW-0472">Membrane</keyword>
<evidence type="ECO:0000256" key="5">
    <source>
        <dbReference type="ARBA" id="ARBA00022989"/>
    </source>
</evidence>
<dbReference type="SMART" id="SM00382">
    <property type="entry name" value="AAA"/>
    <property type="match status" value="1"/>
</dbReference>
<dbReference type="Gene3D" id="3.40.50.300">
    <property type="entry name" value="P-loop containing nucleotide triphosphate hydrolases"/>
    <property type="match status" value="1"/>
</dbReference>
<dbReference type="PROSITE" id="PS50893">
    <property type="entry name" value="ABC_TRANSPORTER_2"/>
    <property type="match status" value="1"/>
</dbReference>
<name>A0ABV7YFF6_9ACTN</name>
<evidence type="ECO:0000313" key="10">
    <source>
        <dbReference type="EMBL" id="MFC3762375.1"/>
    </source>
</evidence>
<feature type="domain" description="ABC transporter" evidence="8">
    <location>
        <begin position="268"/>
        <end position="497"/>
    </location>
</feature>
<sequence length="519" mass="55303">MVLPRLAAIIEPLRDDLVLRLVTATLQAPGHRSAGGDPAAVTRLTGQIEAVRKLTSGLLRTARQFAFSVLAALGGVAVLDPMLLVVVLPPVVLSLVLFGLLLPRLAGRQRAVVVAEEGVAGHVTRLLHGVRDVRACQAVDRAVAEAGDVIDTQLTASRRLASMSSNRIVLIALGVHLPLLAILAAAPWLLGAGRVGAGELLAAAAYLTVTVQPALRALIQIGGNWGLQLAVVVSRLATALNVPDPSRRPQLDHSAPHPLRPRGRNLTVRRLGFSYGPRAAAVIDQLELQINEQDHLAVVGPSGAGKSTLADLLAGLLPPTQGTIRLGGLDLARWDPQLLRRTITLIPQEAYLFSGTLRENVLYLNPDLSQAHLTEVADDLHLHPLLDRTGGWDSLVAPHTTNLSTGERQLVALARAYASPSPLIILDEATCHLDPATEAHVEQAFAARGGSLIIIAHRMSSALRAARVLLLDGPRTAIGRHQELLRSSTSYAALYDYWDPQQVDISRPARTASGSDVDR</sequence>
<dbReference type="GO" id="GO:0005524">
    <property type="term" value="F:ATP binding"/>
    <property type="evidence" value="ECO:0007669"/>
    <property type="project" value="UniProtKB-KW"/>
</dbReference>
<dbReference type="InterPro" id="IPR039421">
    <property type="entry name" value="Type_1_exporter"/>
</dbReference>
<feature type="transmembrane region" description="Helical" evidence="7">
    <location>
        <begin position="85"/>
        <end position="102"/>
    </location>
</feature>
<dbReference type="RefSeq" id="WP_385927368.1">
    <property type="nucleotide sequence ID" value="NZ_JBHRZH010000014.1"/>
</dbReference>
<dbReference type="PANTHER" id="PTHR24221">
    <property type="entry name" value="ATP-BINDING CASSETTE SUB-FAMILY B"/>
    <property type="match status" value="1"/>
</dbReference>
<evidence type="ECO:0000256" key="3">
    <source>
        <dbReference type="ARBA" id="ARBA00022741"/>
    </source>
</evidence>
<evidence type="ECO:0000256" key="6">
    <source>
        <dbReference type="ARBA" id="ARBA00023136"/>
    </source>
</evidence>
<dbReference type="CDD" id="cd03228">
    <property type="entry name" value="ABCC_MRP_Like"/>
    <property type="match status" value="1"/>
</dbReference>
<dbReference type="Pfam" id="PF00664">
    <property type="entry name" value="ABC_membrane"/>
    <property type="match status" value="1"/>
</dbReference>
<proteinExistence type="predicted"/>
<dbReference type="InterPro" id="IPR027417">
    <property type="entry name" value="P-loop_NTPase"/>
</dbReference>
<comment type="caution">
    <text evidence="10">The sequence shown here is derived from an EMBL/GenBank/DDBJ whole genome shotgun (WGS) entry which is preliminary data.</text>
</comment>
<dbReference type="Gene3D" id="1.20.1560.10">
    <property type="entry name" value="ABC transporter type 1, transmembrane domain"/>
    <property type="match status" value="1"/>
</dbReference>
<feature type="transmembrane region" description="Helical" evidence="7">
    <location>
        <begin position="62"/>
        <end position="79"/>
    </location>
</feature>
<dbReference type="InterPro" id="IPR036640">
    <property type="entry name" value="ABC1_TM_sf"/>
</dbReference>
<feature type="domain" description="ABC transmembrane type-1" evidence="9">
    <location>
        <begin position="41"/>
        <end position="213"/>
    </location>
</feature>
<keyword evidence="2 7" id="KW-0812">Transmembrane</keyword>
<accession>A0ABV7YFF6</accession>
<evidence type="ECO:0000259" key="9">
    <source>
        <dbReference type="PROSITE" id="PS50929"/>
    </source>
</evidence>
<keyword evidence="5 7" id="KW-1133">Transmembrane helix</keyword>
<dbReference type="EMBL" id="JBHRZH010000014">
    <property type="protein sequence ID" value="MFC3762375.1"/>
    <property type="molecule type" value="Genomic_DNA"/>
</dbReference>
<protein>
    <submittedName>
        <fullName evidence="10">ATP-binding cassette domain-containing protein</fullName>
    </submittedName>
</protein>
<feature type="transmembrane region" description="Helical" evidence="7">
    <location>
        <begin position="168"/>
        <end position="190"/>
    </location>
</feature>
<keyword evidence="3" id="KW-0547">Nucleotide-binding</keyword>
<dbReference type="InterPro" id="IPR003439">
    <property type="entry name" value="ABC_transporter-like_ATP-bd"/>
</dbReference>
<dbReference type="Proteomes" id="UP001595699">
    <property type="component" value="Unassembled WGS sequence"/>
</dbReference>
<gene>
    <name evidence="10" type="ORF">ACFOUW_16155</name>
</gene>
<keyword evidence="4 10" id="KW-0067">ATP-binding</keyword>
<evidence type="ECO:0000256" key="2">
    <source>
        <dbReference type="ARBA" id="ARBA00022692"/>
    </source>
</evidence>
<dbReference type="InterPro" id="IPR011527">
    <property type="entry name" value="ABC1_TM_dom"/>
</dbReference>
<evidence type="ECO:0000256" key="1">
    <source>
        <dbReference type="ARBA" id="ARBA00004651"/>
    </source>
</evidence>
<keyword evidence="11" id="KW-1185">Reference proteome</keyword>
<evidence type="ECO:0000256" key="7">
    <source>
        <dbReference type="SAM" id="Phobius"/>
    </source>
</evidence>
<dbReference type="InterPro" id="IPR003593">
    <property type="entry name" value="AAA+_ATPase"/>
</dbReference>
<comment type="subcellular location">
    <subcellularLocation>
        <location evidence="1">Cell membrane</location>
        <topology evidence="1">Multi-pass membrane protein</topology>
    </subcellularLocation>
</comment>
<reference evidence="11" key="1">
    <citation type="journal article" date="2019" name="Int. J. Syst. Evol. Microbiol.">
        <title>The Global Catalogue of Microorganisms (GCM) 10K type strain sequencing project: providing services to taxonomists for standard genome sequencing and annotation.</title>
        <authorList>
            <consortium name="The Broad Institute Genomics Platform"/>
            <consortium name="The Broad Institute Genome Sequencing Center for Infectious Disease"/>
            <person name="Wu L."/>
            <person name="Ma J."/>
        </authorList>
    </citation>
    <scope>NUCLEOTIDE SEQUENCE [LARGE SCALE GENOMIC DNA]</scope>
    <source>
        <strain evidence="11">CGMCC 4.7241</strain>
    </source>
</reference>